<dbReference type="AlphaFoldDB" id="A0AAV4ITS7"/>
<evidence type="ECO:0000313" key="3">
    <source>
        <dbReference type="Proteomes" id="UP000762676"/>
    </source>
</evidence>
<dbReference type="Pfam" id="PF14223">
    <property type="entry name" value="Retrotran_gag_2"/>
    <property type="match status" value="1"/>
</dbReference>
<feature type="compositionally biased region" description="Low complexity" evidence="1">
    <location>
        <begin position="101"/>
        <end position="110"/>
    </location>
</feature>
<name>A0AAV4ITS7_9GAST</name>
<reference evidence="2 3" key="1">
    <citation type="journal article" date="2021" name="Elife">
        <title>Chloroplast acquisition without the gene transfer in kleptoplastic sea slugs, Plakobranchus ocellatus.</title>
        <authorList>
            <person name="Maeda T."/>
            <person name="Takahashi S."/>
            <person name="Yoshida T."/>
            <person name="Shimamura S."/>
            <person name="Takaki Y."/>
            <person name="Nagai Y."/>
            <person name="Toyoda A."/>
            <person name="Suzuki Y."/>
            <person name="Arimoto A."/>
            <person name="Ishii H."/>
            <person name="Satoh N."/>
            <person name="Nishiyama T."/>
            <person name="Hasebe M."/>
            <person name="Maruyama T."/>
            <person name="Minagawa J."/>
            <person name="Obokata J."/>
            <person name="Shigenobu S."/>
        </authorList>
    </citation>
    <scope>NUCLEOTIDE SEQUENCE [LARGE SCALE GENOMIC DNA]</scope>
</reference>
<organism evidence="2 3">
    <name type="scientific">Elysia marginata</name>
    <dbReference type="NCBI Taxonomy" id="1093978"/>
    <lineage>
        <taxon>Eukaryota</taxon>
        <taxon>Metazoa</taxon>
        <taxon>Spiralia</taxon>
        <taxon>Lophotrochozoa</taxon>
        <taxon>Mollusca</taxon>
        <taxon>Gastropoda</taxon>
        <taxon>Heterobranchia</taxon>
        <taxon>Euthyneura</taxon>
        <taxon>Panpulmonata</taxon>
        <taxon>Sacoglossa</taxon>
        <taxon>Placobranchoidea</taxon>
        <taxon>Plakobranchidae</taxon>
        <taxon>Elysia</taxon>
    </lineage>
</organism>
<feature type="region of interest" description="Disordered" evidence="1">
    <location>
        <begin position="83"/>
        <end position="110"/>
    </location>
</feature>
<dbReference type="Proteomes" id="UP000762676">
    <property type="component" value="Unassembled WGS sequence"/>
</dbReference>
<dbReference type="PANTHER" id="PTHR47481">
    <property type="match status" value="1"/>
</dbReference>
<accession>A0AAV4ITS7</accession>
<proteinExistence type="predicted"/>
<dbReference type="PANTHER" id="PTHR47481:SF31">
    <property type="entry name" value="OS01G0873500 PROTEIN"/>
    <property type="match status" value="1"/>
</dbReference>
<dbReference type="EMBL" id="BMAT01009755">
    <property type="protein sequence ID" value="GFS13104.1"/>
    <property type="molecule type" value="Genomic_DNA"/>
</dbReference>
<keyword evidence="3" id="KW-1185">Reference proteome</keyword>
<gene>
    <name evidence="2" type="ORF">ElyMa_004875400</name>
</gene>
<evidence type="ECO:0000313" key="2">
    <source>
        <dbReference type="EMBL" id="GFS13104.1"/>
    </source>
</evidence>
<protein>
    <submittedName>
        <fullName evidence="2">CCHC-type zinc finger, nucleic acid binding protein a</fullName>
    </submittedName>
</protein>
<evidence type="ECO:0000256" key="1">
    <source>
        <dbReference type="SAM" id="MobiDB-lite"/>
    </source>
</evidence>
<comment type="caution">
    <text evidence="2">The sequence shown here is derived from an EMBL/GenBank/DDBJ whole genome shotgun (WGS) entry which is preliminary data.</text>
</comment>
<sequence>MKSTNESVTDYLIRTETACASLKNAGEAINDSLLIAMIFKGLPSHFKPFTTVVTQKEQQQPMTFTEFKIALRNYEDIDKIQSQSKPSSSIMASKHAFNKPTTASSTSTTTRPKFNKWCNNSKMSNHNSDECRRMPSYNAQSKRKETWCEICRSNTHDTKYCRKLAKLCQIKTNDDDDKNYEHFVFGLGDKSSRD</sequence>